<dbReference type="InterPro" id="IPR040974">
    <property type="entry name" value="Fn3_PAP"/>
</dbReference>
<evidence type="ECO:0000259" key="11">
    <source>
        <dbReference type="Pfam" id="PF17808"/>
    </source>
</evidence>
<dbReference type="PANTHER" id="PTHR45778:SF3">
    <property type="entry name" value="PURPLE ACID PHOSPHATASE"/>
    <property type="match status" value="1"/>
</dbReference>
<dbReference type="Pfam" id="PF17808">
    <property type="entry name" value="fn3_PAP"/>
    <property type="match status" value="1"/>
</dbReference>
<dbReference type="PANTHER" id="PTHR45778">
    <property type="entry name" value="PURPLE ACID PHOSPHATASE-RELATED"/>
    <property type="match status" value="1"/>
</dbReference>
<dbReference type="Gene3D" id="2.60.40.380">
    <property type="entry name" value="Purple acid phosphatase-like, N-terminal"/>
    <property type="match status" value="1"/>
</dbReference>
<dbReference type="Gene3D" id="3.60.21.10">
    <property type="match status" value="1"/>
</dbReference>
<evidence type="ECO:0000256" key="1">
    <source>
        <dbReference type="ARBA" id="ARBA00004613"/>
    </source>
</evidence>
<evidence type="ECO:0000256" key="6">
    <source>
        <dbReference type="ARBA" id="ARBA00023180"/>
    </source>
</evidence>
<evidence type="ECO:0000256" key="5">
    <source>
        <dbReference type="ARBA" id="ARBA00022729"/>
    </source>
</evidence>
<dbReference type="EC" id="3.1.3.2" evidence="7"/>
<reference evidence="12" key="1">
    <citation type="journal article" date="2020" name="Microb. Ecol.">
        <title>The Under-explored Extracellular Proteome of Aero-Terrestrial Microalgae Provides Clues on Different Mechanisms of Desiccation Tolerance in Non-Model Organisms.</title>
        <authorList>
            <person name="Gonzalez-Hourcade M."/>
            <person name="Del Campo E.M."/>
            <person name="Casano L.M."/>
        </authorList>
    </citation>
    <scope>NUCLEOTIDE SEQUENCE</scope>
    <source>
        <strain evidence="12">TR9</strain>
    </source>
</reference>
<sequence>MSRAWRNAPAFGVLCVLAAISSIQGQPSAQQISPQINLTVNSTTLLQSGEVFEVSWSGVPNPTAADAVALVIPTSYAPDCNLNNTVPLKYRWALQTNPDYLSTGNGSTTFRIINQRADPHFLFFSNITHSMNFSDRDVVAKSPNISVVNYNEPTQGHLAYTANQGEISVQWLTRDAGTPTVHYGTSANSLSSTQTGNTTTYTRQDMCGAAANSYGWIDPGTMNNVVLTNLTPSTMYYYSYGDPNFGNFSSVGQFLTPPPVGSDECVYVLDTADMGHAEADGANEWEDDHNARLYNAPGSIAEILSSITNQYNGNGLQQGASLTINAMLQAELKNNPVLLWMNGDVNYARGFETQWDVGFDQYETISRQVPTMVAEGNHETDWPGRRPVGASDRFANTATDSGGECGIPFYKRYKMPSEYLKLWYSFEIGPIHNLVFSTELDYSRGSEQFNFILNDLKAVNRTRTPWIIVHGHRPAYATVVDTASVIQAQDQRNAFEDIFVQNGVDMVLSGHVHNYQRTCSVFKNTCVPPAADGSNQAPVWIVNGNAGQWLSTAEPVVPPFYEAVAIEHGYLRYHVNRTSLHAEMVSAQTGNVFDSFTMTKPVNWTFNSTAKASFVSGFIPTYQETLGERYGYSGASAAATAILAVVYENPQMFLGLANATLVQDINVMDTLASTLEVLEPTFPLYLSAALQNTNLTSPAAKLYLNDVLIPQIPVLRSAVANSEVGDLMLGAKNDTNSLGGTFTY</sequence>
<keyword evidence="4" id="KW-0964">Secreted</keyword>
<dbReference type="SUPFAM" id="SSF56300">
    <property type="entry name" value="Metallo-dependent phosphatases"/>
    <property type="match status" value="1"/>
</dbReference>
<feature type="domain" description="Purple acid phosphatase C-terminal" evidence="9">
    <location>
        <begin position="537"/>
        <end position="595"/>
    </location>
</feature>
<evidence type="ECO:0000256" key="7">
    <source>
        <dbReference type="RuleBase" id="RU361203"/>
    </source>
</evidence>
<dbReference type="InterPro" id="IPR008963">
    <property type="entry name" value="Purple_acid_Pase-like_N"/>
</dbReference>
<dbReference type="Pfam" id="PF16656">
    <property type="entry name" value="Pur_ac_phosph_N"/>
    <property type="match status" value="1"/>
</dbReference>
<comment type="subunit">
    <text evidence="3">Homodimer.</text>
</comment>
<evidence type="ECO:0000259" key="8">
    <source>
        <dbReference type="Pfam" id="PF00149"/>
    </source>
</evidence>
<keyword evidence="6" id="KW-0325">Glycoprotein</keyword>
<evidence type="ECO:0000313" key="12">
    <source>
        <dbReference type="EMBL" id="QOL01234.1"/>
    </source>
</evidence>
<evidence type="ECO:0000256" key="2">
    <source>
        <dbReference type="ARBA" id="ARBA00008723"/>
    </source>
</evidence>
<accession>A0A7L9QEI1</accession>
<comment type="similarity">
    <text evidence="2 7">Belongs to the metallophosphoesterase superfamily. Purple acid phosphatase family.</text>
</comment>
<proteinExistence type="evidence at transcript level"/>
<keyword evidence="7" id="KW-0378">Hydrolase</keyword>
<keyword evidence="5 7" id="KW-0732">Signal</keyword>
<feature type="signal peptide" evidence="7">
    <location>
        <begin position="1"/>
        <end position="25"/>
    </location>
</feature>
<evidence type="ECO:0000256" key="3">
    <source>
        <dbReference type="ARBA" id="ARBA00011738"/>
    </source>
</evidence>
<dbReference type="GO" id="GO:0046872">
    <property type="term" value="F:metal ion binding"/>
    <property type="evidence" value="ECO:0007669"/>
    <property type="project" value="InterPro"/>
</dbReference>
<feature type="chain" id="PRO_5029951512" description="Purple acid phosphatase" evidence="7">
    <location>
        <begin position="26"/>
        <end position="744"/>
    </location>
</feature>
<dbReference type="InterPro" id="IPR004843">
    <property type="entry name" value="Calcineurin-like_PHP"/>
</dbReference>
<evidence type="ECO:0000256" key="4">
    <source>
        <dbReference type="ARBA" id="ARBA00022525"/>
    </source>
</evidence>
<comment type="subcellular location">
    <subcellularLocation>
        <location evidence="1">Secreted</location>
    </subcellularLocation>
</comment>
<dbReference type="EMBL" id="MT438987">
    <property type="protein sequence ID" value="QOL01234.1"/>
    <property type="molecule type" value="mRNA"/>
</dbReference>
<dbReference type="InterPro" id="IPR041792">
    <property type="entry name" value="MPP_PAP"/>
</dbReference>
<organism evidence="12">
    <name type="scientific">Trebouxia lynnae</name>
    <dbReference type="NCBI Taxonomy" id="1825957"/>
    <lineage>
        <taxon>Eukaryota</taxon>
        <taxon>Viridiplantae</taxon>
        <taxon>Chlorophyta</taxon>
        <taxon>core chlorophytes</taxon>
        <taxon>Trebouxiophyceae</taxon>
        <taxon>Trebouxiales</taxon>
        <taxon>Trebouxiaceae</taxon>
        <taxon>Trebouxia</taxon>
    </lineage>
</organism>
<dbReference type="InterPro" id="IPR029052">
    <property type="entry name" value="Metallo-depent_PP-like"/>
</dbReference>
<protein>
    <recommendedName>
        <fullName evidence="7">Purple acid phosphatase</fullName>
        <ecNumber evidence="7">3.1.3.2</ecNumber>
    </recommendedName>
</protein>
<evidence type="ECO:0000259" key="9">
    <source>
        <dbReference type="Pfam" id="PF14008"/>
    </source>
</evidence>
<dbReference type="AlphaFoldDB" id="A0A7L9QEI1"/>
<dbReference type="Pfam" id="PF00149">
    <property type="entry name" value="Metallophos"/>
    <property type="match status" value="1"/>
</dbReference>
<feature type="domain" description="Purple acid phosphatase N-terminal" evidence="10">
    <location>
        <begin position="153"/>
        <end position="256"/>
    </location>
</feature>
<name>A0A7L9QEI1_9CHLO</name>
<feature type="domain" description="Purple acid phosphatase Fn3-like" evidence="11">
    <location>
        <begin position="48"/>
        <end position="147"/>
    </location>
</feature>
<dbReference type="SUPFAM" id="SSF49363">
    <property type="entry name" value="Purple acid phosphatase, N-terminal domain"/>
    <property type="match status" value="1"/>
</dbReference>
<dbReference type="GO" id="GO:0005576">
    <property type="term" value="C:extracellular region"/>
    <property type="evidence" value="ECO:0007669"/>
    <property type="project" value="UniProtKB-SubCell"/>
</dbReference>
<dbReference type="InterPro" id="IPR025733">
    <property type="entry name" value="PAPs_C"/>
</dbReference>
<dbReference type="InterPro" id="IPR015914">
    <property type="entry name" value="PAPs_N"/>
</dbReference>
<dbReference type="GO" id="GO:0003993">
    <property type="term" value="F:acid phosphatase activity"/>
    <property type="evidence" value="ECO:0007669"/>
    <property type="project" value="UniProtKB-EC"/>
</dbReference>
<feature type="domain" description="Calcineurin-like phosphoesterase" evidence="8">
    <location>
        <begin position="325"/>
        <end position="515"/>
    </location>
</feature>
<dbReference type="CDD" id="cd00839">
    <property type="entry name" value="MPP_PAPs"/>
    <property type="match status" value="1"/>
</dbReference>
<evidence type="ECO:0000259" key="10">
    <source>
        <dbReference type="Pfam" id="PF16656"/>
    </source>
</evidence>
<dbReference type="Pfam" id="PF14008">
    <property type="entry name" value="Metallophos_C"/>
    <property type="match status" value="1"/>
</dbReference>
<comment type="catalytic activity">
    <reaction evidence="7">
        <text>a phosphate monoester + H2O = an alcohol + phosphate</text>
        <dbReference type="Rhea" id="RHEA:15017"/>
        <dbReference type="ChEBI" id="CHEBI:15377"/>
        <dbReference type="ChEBI" id="CHEBI:30879"/>
        <dbReference type="ChEBI" id="CHEBI:43474"/>
        <dbReference type="ChEBI" id="CHEBI:67140"/>
        <dbReference type="EC" id="3.1.3.2"/>
    </reaction>
</comment>